<dbReference type="Pfam" id="PF21082">
    <property type="entry name" value="MS_channel_3rd"/>
    <property type="match status" value="1"/>
</dbReference>
<evidence type="ECO:0000256" key="5">
    <source>
        <dbReference type="ARBA" id="ARBA00022989"/>
    </source>
</evidence>
<feature type="compositionally biased region" description="Basic and acidic residues" evidence="8">
    <location>
        <begin position="319"/>
        <end position="332"/>
    </location>
</feature>
<keyword evidence="13" id="KW-1185">Reference proteome</keyword>
<dbReference type="OrthoDB" id="11475at2157"/>
<keyword evidence="7" id="KW-0175">Coiled coil</keyword>
<feature type="transmembrane region" description="Helical" evidence="9">
    <location>
        <begin position="84"/>
        <end position="102"/>
    </location>
</feature>
<dbReference type="EMBL" id="FODV01000004">
    <property type="protein sequence ID" value="SEO69511.1"/>
    <property type="molecule type" value="Genomic_DNA"/>
</dbReference>
<dbReference type="AlphaFoldDB" id="A0A1H8RSR8"/>
<dbReference type="InterPro" id="IPR010920">
    <property type="entry name" value="LSM_dom_sf"/>
</dbReference>
<keyword evidence="3" id="KW-1003">Cell membrane</keyword>
<feature type="compositionally biased region" description="Acidic residues" evidence="8">
    <location>
        <begin position="333"/>
        <end position="342"/>
    </location>
</feature>
<evidence type="ECO:0000256" key="9">
    <source>
        <dbReference type="SAM" id="Phobius"/>
    </source>
</evidence>
<evidence type="ECO:0000313" key="12">
    <source>
        <dbReference type="EMBL" id="SEO69511.1"/>
    </source>
</evidence>
<dbReference type="GO" id="GO:0005886">
    <property type="term" value="C:plasma membrane"/>
    <property type="evidence" value="ECO:0007669"/>
    <property type="project" value="UniProtKB-SubCell"/>
</dbReference>
<reference evidence="13" key="1">
    <citation type="submission" date="2016-10" db="EMBL/GenBank/DDBJ databases">
        <authorList>
            <person name="Varghese N."/>
            <person name="Submissions S."/>
        </authorList>
    </citation>
    <scope>NUCLEOTIDE SEQUENCE [LARGE SCALE GENOMIC DNA]</scope>
    <source>
        <strain evidence="13">CGMCC 1.10121</strain>
    </source>
</reference>
<comment type="subcellular location">
    <subcellularLocation>
        <location evidence="1">Cell membrane</location>
        <topology evidence="1">Multi-pass membrane protein</topology>
    </subcellularLocation>
</comment>
<dbReference type="RefSeq" id="WP_089823449.1">
    <property type="nucleotide sequence ID" value="NZ_FODV01000004.1"/>
</dbReference>
<feature type="domain" description="Mechanosensitive ion channel MscS" evidence="10">
    <location>
        <begin position="125"/>
        <end position="191"/>
    </location>
</feature>
<feature type="coiled-coil region" evidence="7">
    <location>
        <begin position="204"/>
        <end position="231"/>
    </location>
</feature>
<sequence>MTTGWHRLADGVRLQADGASGEQATSIFDFVPWVQAWPPLQFLVVILFTLMGAYLSTYILRLLGRPVARQFSRESVAQTVLRGVRAGTIVLFALLGMTVAGLEIGNIVLSLTVLSAVLGIILAPIVGSVINGLFVLADQPYEIGDMIELDDGTRGFVDDITLRYTKIITLDNTFLVITNSAIRERDVTNYSAEDERTRLSLDVLVTYECDVQQARELIERAARQCEEVVEGGPDIRIGSARYPATPRVLMNDYGDHGVLLRLRYWAKKPYKIAAVQSNVRTKLWGLVDDADVDVEFAYPHQHHVFDETSGRAEVAVTRGGDRRYAVDARPETDPEATAETESGEGTVSSDE</sequence>
<dbReference type="InterPro" id="IPR006685">
    <property type="entry name" value="MscS_channel_2nd"/>
</dbReference>
<evidence type="ECO:0000259" key="11">
    <source>
        <dbReference type="Pfam" id="PF21082"/>
    </source>
</evidence>
<dbReference type="SUPFAM" id="SSF82689">
    <property type="entry name" value="Mechanosensitive channel protein MscS (YggB), C-terminal domain"/>
    <property type="match status" value="1"/>
</dbReference>
<dbReference type="InterPro" id="IPR045275">
    <property type="entry name" value="MscS_archaea/bacteria_type"/>
</dbReference>
<gene>
    <name evidence="12" type="ORF">SAMN04487948_104216</name>
</gene>
<evidence type="ECO:0000259" key="10">
    <source>
        <dbReference type="Pfam" id="PF00924"/>
    </source>
</evidence>
<dbReference type="Pfam" id="PF00924">
    <property type="entry name" value="MS_channel_2nd"/>
    <property type="match status" value="1"/>
</dbReference>
<evidence type="ECO:0000256" key="2">
    <source>
        <dbReference type="ARBA" id="ARBA00008017"/>
    </source>
</evidence>
<comment type="similarity">
    <text evidence="2">Belongs to the MscS (TC 1.A.23) family.</text>
</comment>
<feature type="region of interest" description="Disordered" evidence="8">
    <location>
        <begin position="319"/>
        <end position="351"/>
    </location>
</feature>
<dbReference type="PANTHER" id="PTHR30221:SF1">
    <property type="entry name" value="SMALL-CONDUCTANCE MECHANOSENSITIVE CHANNEL"/>
    <property type="match status" value="1"/>
</dbReference>
<keyword evidence="6 9" id="KW-0472">Membrane</keyword>
<evidence type="ECO:0000256" key="8">
    <source>
        <dbReference type="SAM" id="MobiDB-lite"/>
    </source>
</evidence>
<evidence type="ECO:0000256" key="3">
    <source>
        <dbReference type="ARBA" id="ARBA00022475"/>
    </source>
</evidence>
<feature type="transmembrane region" description="Helical" evidence="9">
    <location>
        <begin position="108"/>
        <end position="136"/>
    </location>
</feature>
<dbReference type="Gene3D" id="3.30.70.100">
    <property type="match status" value="1"/>
</dbReference>
<evidence type="ECO:0000313" key="13">
    <source>
        <dbReference type="Proteomes" id="UP000199126"/>
    </source>
</evidence>
<accession>A0A1H8RSR8</accession>
<proteinExistence type="inferred from homology"/>
<evidence type="ECO:0000256" key="6">
    <source>
        <dbReference type="ARBA" id="ARBA00023136"/>
    </source>
</evidence>
<dbReference type="InterPro" id="IPR011066">
    <property type="entry name" value="MscS_channel_C_sf"/>
</dbReference>
<keyword evidence="5 9" id="KW-1133">Transmembrane helix</keyword>
<keyword evidence="4 9" id="KW-0812">Transmembrane</keyword>
<evidence type="ECO:0000256" key="1">
    <source>
        <dbReference type="ARBA" id="ARBA00004651"/>
    </source>
</evidence>
<dbReference type="InterPro" id="IPR049278">
    <property type="entry name" value="MS_channel_C"/>
</dbReference>
<dbReference type="SUPFAM" id="SSF50182">
    <property type="entry name" value="Sm-like ribonucleoproteins"/>
    <property type="match status" value="1"/>
</dbReference>
<protein>
    <submittedName>
        <fullName evidence="12">Small-conductance mechanosensitive channel</fullName>
    </submittedName>
</protein>
<dbReference type="PANTHER" id="PTHR30221">
    <property type="entry name" value="SMALL-CONDUCTANCE MECHANOSENSITIVE CHANNEL"/>
    <property type="match status" value="1"/>
</dbReference>
<evidence type="ECO:0000256" key="4">
    <source>
        <dbReference type="ARBA" id="ARBA00022692"/>
    </source>
</evidence>
<dbReference type="Gene3D" id="2.30.30.60">
    <property type="match status" value="1"/>
</dbReference>
<feature type="domain" description="Mechanosensitive ion channel MscS C-terminal" evidence="11">
    <location>
        <begin position="201"/>
        <end position="292"/>
    </location>
</feature>
<dbReference type="InterPro" id="IPR023408">
    <property type="entry name" value="MscS_beta-dom_sf"/>
</dbReference>
<evidence type="ECO:0000256" key="7">
    <source>
        <dbReference type="SAM" id="Coils"/>
    </source>
</evidence>
<name>A0A1H8RSR8_9EURY</name>
<organism evidence="12 13">
    <name type="scientific">Halogranum amylolyticum</name>
    <dbReference type="NCBI Taxonomy" id="660520"/>
    <lineage>
        <taxon>Archaea</taxon>
        <taxon>Methanobacteriati</taxon>
        <taxon>Methanobacteriota</taxon>
        <taxon>Stenosarchaea group</taxon>
        <taxon>Halobacteria</taxon>
        <taxon>Halobacteriales</taxon>
        <taxon>Haloferacaceae</taxon>
    </lineage>
</organism>
<dbReference type="GO" id="GO:0008381">
    <property type="term" value="F:mechanosensitive monoatomic ion channel activity"/>
    <property type="evidence" value="ECO:0007669"/>
    <property type="project" value="InterPro"/>
</dbReference>
<feature type="transmembrane region" description="Helical" evidence="9">
    <location>
        <begin position="40"/>
        <end position="63"/>
    </location>
</feature>
<dbReference type="Proteomes" id="UP000199126">
    <property type="component" value="Unassembled WGS sequence"/>
</dbReference>